<dbReference type="Gene3D" id="2.60.120.680">
    <property type="entry name" value="GOLD domain"/>
    <property type="match status" value="1"/>
</dbReference>
<dbReference type="InterPro" id="IPR011074">
    <property type="entry name" value="CRAL/TRIO_N_dom"/>
</dbReference>
<dbReference type="InterPro" id="IPR051064">
    <property type="entry name" value="SEC14/CRAL-TRIO_domain"/>
</dbReference>
<dbReference type="CDD" id="cd00170">
    <property type="entry name" value="SEC14"/>
    <property type="match status" value="1"/>
</dbReference>
<dbReference type="InterPro" id="IPR036273">
    <property type="entry name" value="CRAL/TRIO_N_dom_sf"/>
</dbReference>
<dbReference type="PANTHER" id="PTHR23324">
    <property type="entry name" value="SEC14 RELATED PROTEIN"/>
    <property type="match status" value="1"/>
</dbReference>
<dbReference type="Proteomes" id="UP001153714">
    <property type="component" value="Chromosome 16"/>
</dbReference>
<organism evidence="4 5">
    <name type="scientific">Diatraea saccharalis</name>
    <name type="common">sugarcane borer</name>
    <dbReference type="NCBI Taxonomy" id="40085"/>
    <lineage>
        <taxon>Eukaryota</taxon>
        <taxon>Metazoa</taxon>
        <taxon>Ecdysozoa</taxon>
        <taxon>Arthropoda</taxon>
        <taxon>Hexapoda</taxon>
        <taxon>Insecta</taxon>
        <taxon>Pterygota</taxon>
        <taxon>Neoptera</taxon>
        <taxon>Endopterygota</taxon>
        <taxon>Lepidoptera</taxon>
        <taxon>Glossata</taxon>
        <taxon>Ditrysia</taxon>
        <taxon>Pyraloidea</taxon>
        <taxon>Crambidae</taxon>
        <taxon>Crambinae</taxon>
        <taxon>Diatraea</taxon>
    </lineage>
</organism>
<dbReference type="GO" id="GO:0005737">
    <property type="term" value="C:cytoplasm"/>
    <property type="evidence" value="ECO:0007669"/>
    <property type="project" value="TreeGrafter"/>
</dbReference>
<dbReference type="PANTHER" id="PTHR23324:SF66">
    <property type="entry name" value="PROTEIN REAL-TIME"/>
    <property type="match status" value="1"/>
</dbReference>
<evidence type="ECO:0000256" key="1">
    <source>
        <dbReference type="SAM" id="MobiDB-lite"/>
    </source>
</evidence>
<evidence type="ECO:0000313" key="4">
    <source>
        <dbReference type="EMBL" id="CAG9786982.1"/>
    </source>
</evidence>
<dbReference type="InterPro" id="IPR006797">
    <property type="entry name" value="PRELI/MSF1_dom"/>
</dbReference>
<dbReference type="SMART" id="SM01100">
    <property type="entry name" value="CRAL_TRIO_N"/>
    <property type="match status" value="1"/>
</dbReference>
<dbReference type="Gene3D" id="3.40.525.10">
    <property type="entry name" value="CRAL-TRIO lipid binding domain"/>
    <property type="match status" value="1"/>
</dbReference>
<dbReference type="AlphaFoldDB" id="A0A9N9R0B1"/>
<reference evidence="4" key="2">
    <citation type="submission" date="2022-10" db="EMBL/GenBank/DDBJ databases">
        <authorList>
            <consortium name="ENA_rothamsted_submissions"/>
            <consortium name="culmorum"/>
            <person name="King R."/>
        </authorList>
    </citation>
    <scope>NUCLEOTIDE SEQUENCE</scope>
</reference>
<feature type="domain" description="CRAL-TRIO" evidence="2">
    <location>
        <begin position="302"/>
        <end position="478"/>
    </location>
</feature>
<reference evidence="4" key="1">
    <citation type="submission" date="2021-12" db="EMBL/GenBank/DDBJ databases">
        <authorList>
            <person name="King R."/>
        </authorList>
    </citation>
    <scope>NUCLEOTIDE SEQUENCE</scope>
</reference>
<dbReference type="PROSITE" id="PS50191">
    <property type="entry name" value="CRAL_TRIO"/>
    <property type="match status" value="1"/>
</dbReference>
<dbReference type="Pfam" id="PF04707">
    <property type="entry name" value="PRELI"/>
    <property type="match status" value="1"/>
</dbReference>
<evidence type="ECO:0000259" key="2">
    <source>
        <dbReference type="PROSITE" id="PS50191"/>
    </source>
</evidence>
<accession>A0A9N9R0B1</accession>
<dbReference type="InterPro" id="IPR036865">
    <property type="entry name" value="CRAL-TRIO_dom_sf"/>
</dbReference>
<dbReference type="EMBL" id="OU893347">
    <property type="protein sequence ID" value="CAG9786982.1"/>
    <property type="molecule type" value="Genomic_DNA"/>
</dbReference>
<evidence type="ECO:0008006" key="6">
    <source>
        <dbReference type="Google" id="ProtNLM"/>
    </source>
</evidence>
<protein>
    <recommendedName>
        <fullName evidence="6">Protein real-time</fullName>
    </recommendedName>
</protein>
<keyword evidence="5" id="KW-1185">Reference proteome</keyword>
<feature type="region of interest" description="Disordered" evidence="1">
    <location>
        <begin position="197"/>
        <end position="218"/>
    </location>
</feature>
<name>A0A9N9R0B1_9NEOP</name>
<proteinExistence type="predicted"/>
<dbReference type="OrthoDB" id="30289at2759"/>
<feature type="domain" description="PRELI/MSF1" evidence="3">
    <location>
        <begin position="3"/>
        <end position="175"/>
    </location>
</feature>
<dbReference type="InterPro" id="IPR001251">
    <property type="entry name" value="CRAL-TRIO_dom"/>
</dbReference>
<dbReference type="SUPFAM" id="SSF52087">
    <property type="entry name" value="CRAL/TRIO domain"/>
    <property type="match status" value="1"/>
</dbReference>
<dbReference type="SMART" id="SM00516">
    <property type="entry name" value="SEC14"/>
    <property type="match status" value="1"/>
</dbReference>
<dbReference type="PROSITE" id="PS50904">
    <property type="entry name" value="PRELI_MSF1"/>
    <property type="match status" value="1"/>
</dbReference>
<dbReference type="SUPFAM" id="SSF101576">
    <property type="entry name" value="Supernatant protein factor (SPF), C-terminal domain"/>
    <property type="match status" value="1"/>
</dbReference>
<sequence length="672" mass="76855">MVQEYVSPVRVHKFPFEMVMAAYERRFPSCSQIPVVVDCPIIEDCWSPDDSQRDTTRRCQLNVEAPYLLKKMIGVDYVYFIQKNHLDLESRVLEIEATNETFASRVGVVEKCKYYVHPENNEWTCFEQTAILDVHNFFGLENTVEKIAMKQYSANISKGKELIESFMKEVYADGVMDLRPWQKQDPEHNRNLRRIISRNTEPLSPRAAAEPRRHSQPDQYTLDSEYIKRNLGELTPMQESRLLQLRKWIADLQKGKVPSDKTLLRFLRARDFNVEKAREMLSQSLLWRKKHQVDRILSEYETPDVVKQYFPGGWHHHDKDGRPLYILRLGQMDVKGLLKSIGEDGLLKLTLHVCEEGLKLLEEATRSSAAAVQRWSLLVDLDGLNMRHLWRPGVRALLRVIRLVEDNYPETMGRVLIVRAPRVFPILWTIVSTFIDENTRSKFLFYGGKDYLQPGGLLDYIPKDLIPDFLGGPCKSFVHEGGLVPKNLYVAGVFTERDGDPLSEDTLYRCISLAKGQVHEVLVVNRDPMSVLTWDFDVLRQSLSFCVYRTAHLLPPPSHLAHTHAGACVGGGGDDYGSIIERREWQEGEHYHRVEPALVCHDGESVQGSHVMLEEGSYVLQWRCESGAAQLVYFHETLASHHYKGSMSSLQSGTSGFSCLSGKSAASSCPSR</sequence>
<gene>
    <name evidence="4" type="ORF">DIATSA_LOCUS4893</name>
</gene>
<dbReference type="Pfam" id="PF03765">
    <property type="entry name" value="CRAL_TRIO_N"/>
    <property type="match status" value="1"/>
</dbReference>
<evidence type="ECO:0000313" key="5">
    <source>
        <dbReference type="Proteomes" id="UP001153714"/>
    </source>
</evidence>
<dbReference type="InterPro" id="IPR036598">
    <property type="entry name" value="GOLD_dom_sf"/>
</dbReference>
<evidence type="ECO:0000259" key="3">
    <source>
        <dbReference type="PROSITE" id="PS50904"/>
    </source>
</evidence>
<dbReference type="SUPFAM" id="SSF46938">
    <property type="entry name" value="CRAL/TRIO N-terminal domain"/>
    <property type="match status" value="1"/>
</dbReference>
<dbReference type="Pfam" id="PF00650">
    <property type="entry name" value="CRAL_TRIO"/>
    <property type="match status" value="1"/>
</dbReference>